<dbReference type="STRING" id="5486.A0A367XU21"/>
<sequence>MQEAVGVVSDILTSYFTLMKDFNDENIAGLLIIAKNLLYMHGESWKYEIGNNDMVQIVAIRPEFTSTSKEAKVNKFIDDLDLACEAFISLLQDLDDALIQRYL</sequence>
<dbReference type="Proteomes" id="UP000253472">
    <property type="component" value="Unassembled WGS sequence"/>
</dbReference>
<comment type="caution">
    <text evidence="1">The sequence shown here is derived from an EMBL/GenBank/DDBJ whole genome shotgun (WGS) entry which is preliminary data.</text>
</comment>
<dbReference type="EMBL" id="QLNQ01000029">
    <property type="protein sequence ID" value="RCK56321.1"/>
    <property type="molecule type" value="Genomic_DNA"/>
</dbReference>
<dbReference type="AlphaFoldDB" id="A0A367XU21"/>
<keyword evidence="2" id="KW-1185">Reference proteome</keyword>
<evidence type="ECO:0000313" key="1">
    <source>
        <dbReference type="EMBL" id="RCK56321.1"/>
    </source>
</evidence>
<reference evidence="1 2" key="1">
    <citation type="submission" date="2018-06" db="EMBL/GenBank/DDBJ databases">
        <title>Whole genome sequencing of Candida tropicalis (genome annotated by CSBL at Korea University).</title>
        <authorList>
            <person name="Ahn J."/>
        </authorList>
    </citation>
    <scope>NUCLEOTIDE SEQUENCE [LARGE SCALE GENOMIC DNA]</scope>
    <source>
        <strain evidence="1 2">ATCC 20962</strain>
    </source>
</reference>
<protein>
    <submittedName>
        <fullName evidence="1">Uncharacterized protein</fullName>
    </submittedName>
</protein>
<name>A0A367XU21_9ASCO</name>
<accession>A0A367XU21</accession>
<evidence type="ECO:0000313" key="2">
    <source>
        <dbReference type="Proteomes" id="UP000253472"/>
    </source>
</evidence>
<organism evidence="1 2">
    <name type="scientific">Candida viswanathii</name>
    <dbReference type="NCBI Taxonomy" id="5486"/>
    <lineage>
        <taxon>Eukaryota</taxon>
        <taxon>Fungi</taxon>
        <taxon>Dikarya</taxon>
        <taxon>Ascomycota</taxon>
        <taxon>Saccharomycotina</taxon>
        <taxon>Pichiomycetes</taxon>
        <taxon>Debaryomycetaceae</taxon>
        <taxon>Candida/Lodderomyces clade</taxon>
        <taxon>Candida</taxon>
    </lineage>
</organism>
<proteinExistence type="predicted"/>
<gene>
    <name evidence="1" type="ORF">Cantr_05736</name>
</gene>